<dbReference type="Proteomes" id="UP001560573">
    <property type="component" value="Unassembled WGS sequence"/>
</dbReference>
<sequence>MSNNNNILPNFSSVTEEQMLNYLKGNLPPEELHEIEKLMVESDFVNDAVEGLQQFGSDAQMEAYVKQLNTQLHQQLSDRKAKKERRSIKNMQWTIIAVVIVLLLCLLGYAVITLYQRTH</sequence>
<protein>
    <submittedName>
        <fullName evidence="2">Uncharacterized protein</fullName>
    </submittedName>
</protein>
<reference evidence="2 3" key="1">
    <citation type="submission" date="2023-07" db="EMBL/GenBank/DDBJ databases">
        <authorList>
            <person name="Lian W.-H."/>
        </authorList>
    </citation>
    <scope>NUCLEOTIDE SEQUENCE [LARGE SCALE GENOMIC DNA]</scope>
    <source>
        <strain evidence="2 3">SYSU DXS3180</strain>
    </source>
</reference>
<proteinExistence type="predicted"/>
<accession>A0ABV3ZM91</accession>
<evidence type="ECO:0000256" key="1">
    <source>
        <dbReference type="SAM" id="Phobius"/>
    </source>
</evidence>
<name>A0ABV3ZM91_9BACT</name>
<dbReference type="EMBL" id="JAULBC010000009">
    <property type="protein sequence ID" value="MEX6690640.1"/>
    <property type="molecule type" value="Genomic_DNA"/>
</dbReference>
<evidence type="ECO:0000313" key="2">
    <source>
        <dbReference type="EMBL" id="MEX6690640.1"/>
    </source>
</evidence>
<comment type="caution">
    <text evidence="2">The sequence shown here is derived from an EMBL/GenBank/DDBJ whole genome shotgun (WGS) entry which is preliminary data.</text>
</comment>
<keyword evidence="1" id="KW-1133">Transmembrane helix</keyword>
<organism evidence="2 3">
    <name type="scientific">Danxiaibacter flavus</name>
    <dbReference type="NCBI Taxonomy" id="3049108"/>
    <lineage>
        <taxon>Bacteria</taxon>
        <taxon>Pseudomonadati</taxon>
        <taxon>Bacteroidota</taxon>
        <taxon>Chitinophagia</taxon>
        <taxon>Chitinophagales</taxon>
        <taxon>Chitinophagaceae</taxon>
        <taxon>Danxiaibacter</taxon>
    </lineage>
</organism>
<keyword evidence="1" id="KW-0472">Membrane</keyword>
<dbReference type="RefSeq" id="WP_369332051.1">
    <property type="nucleotide sequence ID" value="NZ_JAULBC010000009.1"/>
</dbReference>
<feature type="transmembrane region" description="Helical" evidence="1">
    <location>
        <begin position="93"/>
        <end position="115"/>
    </location>
</feature>
<keyword evidence="3" id="KW-1185">Reference proteome</keyword>
<gene>
    <name evidence="2" type="ORF">QTN47_24245</name>
</gene>
<keyword evidence="1" id="KW-0812">Transmembrane</keyword>
<evidence type="ECO:0000313" key="3">
    <source>
        <dbReference type="Proteomes" id="UP001560573"/>
    </source>
</evidence>